<proteinExistence type="predicted"/>
<evidence type="ECO:0000256" key="1">
    <source>
        <dbReference type="SAM" id="Phobius"/>
    </source>
</evidence>
<evidence type="ECO:0000313" key="3">
    <source>
        <dbReference type="Proteomes" id="UP000564704"/>
    </source>
</evidence>
<dbReference type="Pfam" id="PF14163">
    <property type="entry name" value="SieB"/>
    <property type="match status" value="1"/>
</dbReference>
<keyword evidence="1" id="KW-0472">Membrane</keyword>
<feature type="transmembrane region" description="Helical" evidence="1">
    <location>
        <begin position="62"/>
        <end position="92"/>
    </location>
</feature>
<evidence type="ECO:0008006" key="4">
    <source>
        <dbReference type="Google" id="ProtNLM"/>
    </source>
</evidence>
<organism evidence="2 3">
    <name type="scientific">Roseovarius bejariae</name>
    <dbReference type="NCBI Taxonomy" id="2576383"/>
    <lineage>
        <taxon>Bacteria</taxon>
        <taxon>Pseudomonadati</taxon>
        <taxon>Pseudomonadota</taxon>
        <taxon>Alphaproteobacteria</taxon>
        <taxon>Rhodobacterales</taxon>
        <taxon>Roseobacteraceae</taxon>
        <taxon>Roseovarius</taxon>
    </lineage>
</organism>
<protein>
    <recommendedName>
        <fullName evidence="4">Superinfection exclusion protein B</fullName>
    </recommendedName>
</protein>
<evidence type="ECO:0000313" key="2">
    <source>
        <dbReference type="EMBL" id="MRU13810.1"/>
    </source>
</evidence>
<keyword evidence="1" id="KW-1133">Transmembrane helix</keyword>
<keyword evidence="1" id="KW-0812">Transmembrane</keyword>
<name>A0A844CSY0_9RHOB</name>
<keyword evidence="3" id="KW-1185">Reference proteome</keyword>
<dbReference type="AlphaFoldDB" id="A0A844CSY0"/>
<sequence length="199" mass="22639">MDLIPESNRLRLQGLPMPSLKDFVAAMQAGWFPALAALVGCSIIIAGDFYDLPYLSATPDIVLTAAVVTSVFSFSILTANIAYVPVKVWAILKKRKAQKARRERLIRNVEEAPEEERAILAYLVSSRRQAFAAEFNDQRLAPLESKGLVIKLSGTHSALQWPYMVQQTVWEYLLEHQDHFYMEIPEGTGDPFNWRRSRW</sequence>
<feature type="transmembrane region" description="Helical" evidence="1">
    <location>
        <begin position="29"/>
        <end position="50"/>
    </location>
</feature>
<accession>A0A844CSY0</accession>
<dbReference type="OrthoDB" id="8479848at2"/>
<dbReference type="EMBL" id="SZWE01000001">
    <property type="protein sequence ID" value="MRU13810.1"/>
    <property type="molecule type" value="Genomic_DNA"/>
</dbReference>
<reference evidence="2 3" key="1">
    <citation type="submission" date="2019-05" db="EMBL/GenBank/DDBJ databases">
        <title>Roseovarius bejariae sp. nov., a moderately halophylic bacterium isolated from a saline soil in Rambla Salada (Murcia).</title>
        <authorList>
            <person name="Castro D.J."/>
            <person name="Gomez-Altuve A."/>
            <person name="Reina J.C."/>
            <person name="Rodriguez M."/>
            <person name="Sampedro I."/>
            <person name="Llamas I."/>
            <person name="Martinez-Checa F."/>
        </authorList>
    </citation>
    <scope>NUCLEOTIDE SEQUENCE [LARGE SCALE GENOMIC DNA]</scope>
    <source>
        <strain evidence="2 3">A21</strain>
    </source>
</reference>
<dbReference type="InterPro" id="IPR025982">
    <property type="entry name" value="SieB"/>
</dbReference>
<dbReference type="Proteomes" id="UP000564704">
    <property type="component" value="Unassembled WGS sequence"/>
</dbReference>
<comment type="caution">
    <text evidence="2">The sequence shown here is derived from an EMBL/GenBank/DDBJ whole genome shotgun (WGS) entry which is preliminary data.</text>
</comment>
<gene>
    <name evidence="2" type="ORF">FDP25_00010</name>
</gene>